<evidence type="ECO:0000313" key="4">
    <source>
        <dbReference type="Proteomes" id="UP000066042"/>
    </source>
</evidence>
<evidence type="ECO:0000256" key="1">
    <source>
        <dbReference type="ARBA" id="ARBA00022842"/>
    </source>
</evidence>
<dbReference type="InterPro" id="IPR044153">
    <property type="entry name" value="PIN_Pae0151-like"/>
</dbReference>
<protein>
    <recommendedName>
        <fullName evidence="2">PIN domain-containing protein</fullName>
    </recommendedName>
</protein>
<dbReference type="Proteomes" id="UP000066042">
    <property type="component" value="Chromosome"/>
</dbReference>
<feature type="domain" description="PIN" evidence="2">
    <location>
        <begin position="2"/>
        <end position="128"/>
    </location>
</feature>
<organism evidence="3 4">
    <name type="scientific">Thermococcus barophilus</name>
    <dbReference type="NCBI Taxonomy" id="55802"/>
    <lineage>
        <taxon>Archaea</taxon>
        <taxon>Methanobacteriati</taxon>
        <taxon>Methanobacteriota</taxon>
        <taxon>Thermococci</taxon>
        <taxon>Thermococcales</taxon>
        <taxon>Thermococcaceae</taxon>
        <taxon>Thermococcus</taxon>
    </lineage>
</organism>
<evidence type="ECO:0000313" key="3">
    <source>
        <dbReference type="EMBL" id="ALM76363.1"/>
    </source>
</evidence>
<dbReference type="EMBL" id="CP013050">
    <property type="protein sequence ID" value="ALM76363.1"/>
    <property type="molecule type" value="Genomic_DNA"/>
</dbReference>
<gene>
    <name evidence="3" type="ORF">TBCH5v1_2472</name>
</gene>
<dbReference type="PANTHER" id="PTHR35901:SF1">
    <property type="entry name" value="EXONUCLEASE VAPC9"/>
    <property type="match status" value="1"/>
</dbReference>
<dbReference type="STRING" id="55802.TBCH5v1_2472"/>
<sequence>MIVIDSSAFSKFLLKEEGWEKVIPYLDPGLEPHAVDMLTIETTNVIWKYMKKYRLITREQAIGLYKQMRKLIREEVIILEPSEKYLQEALKIAIEYDISIYDSLFLAQAKNLKAELITSDKRQRDVAREIGMEVVYIK</sequence>
<dbReference type="CDD" id="cd09873">
    <property type="entry name" value="PIN_Pae0151-like"/>
    <property type="match status" value="1"/>
</dbReference>
<dbReference type="Pfam" id="PF01850">
    <property type="entry name" value="PIN"/>
    <property type="match status" value="1"/>
</dbReference>
<keyword evidence="1" id="KW-0460">Magnesium</keyword>
<dbReference type="InterPro" id="IPR002716">
    <property type="entry name" value="PIN_dom"/>
</dbReference>
<proteinExistence type="predicted"/>
<name>A0A0S1XEY6_THEBA</name>
<dbReference type="PANTHER" id="PTHR35901">
    <property type="entry name" value="RIBONUCLEASE VAPC3"/>
    <property type="match status" value="1"/>
</dbReference>
<dbReference type="AlphaFoldDB" id="A0A0S1XEY6"/>
<reference evidence="3 4" key="1">
    <citation type="journal article" date="2016" name="Genome Announc.">
        <title>Complete genome sequence of the hyperthermophilic and piezophilic archaeon Thermococcus barophilus Ch5, capable of growth at the expense of hydrogenogenesis from carbon monoxide and formate.</title>
        <authorList>
            <person name="Oger P."/>
            <person name="Sokolova T.G."/>
            <person name="Kozhevnikova D.A."/>
            <person name="Taranov E.A."/>
            <person name="Vannier P."/>
            <person name="Lee H.S."/>
            <person name="Kwon K.K."/>
            <person name="Kang S.G."/>
            <person name="Lee J.H."/>
            <person name="Bonch-Osmolovskaya E.A."/>
            <person name="Lebedinsky A.V."/>
        </authorList>
    </citation>
    <scope>NUCLEOTIDE SEQUENCE [LARGE SCALE GENOMIC DNA]</scope>
    <source>
        <strain evidence="4">Ch5</strain>
    </source>
</reference>
<dbReference type="InterPro" id="IPR029060">
    <property type="entry name" value="PIN-like_dom_sf"/>
</dbReference>
<dbReference type="SUPFAM" id="SSF88723">
    <property type="entry name" value="PIN domain-like"/>
    <property type="match status" value="1"/>
</dbReference>
<dbReference type="GeneID" id="26137686"/>
<evidence type="ECO:0000259" key="2">
    <source>
        <dbReference type="Pfam" id="PF01850"/>
    </source>
</evidence>
<dbReference type="Gene3D" id="3.40.50.1010">
    <property type="entry name" value="5'-nuclease"/>
    <property type="match status" value="1"/>
</dbReference>
<dbReference type="PATRIC" id="fig|55802.8.peg.2458"/>
<dbReference type="InterPro" id="IPR051619">
    <property type="entry name" value="TypeII_TA_RNase_PINc/VapC"/>
</dbReference>
<dbReference type="RefSeq" id="WP_056934759.1">
    <property type="nucleotide sequence ID" value="NZ_CP013050.1"/>
</dbReference>
<accession>A0A0S1XEY6</accession>